<dbReference type="PANTHER" id="PTHR46316:SF6">
    <property type="entry name" value="ASSOCIATION WITH THE SNF1 COMPLEX (ASC) DOMAIN-CONTAINING PROTEIN"/>
    <property type="match status" value="1"/>
</dbReference>
<dbReference type="InterPro" id="IPR043554">
    <property type="entry name" value="KINB"/>
</dbReference>
<accession>A0AAV1SCN5</accession>
<feature type="chain" id="PRO_5044010388" description="Association with the SNF1 complex (ASC) domain-containing protein" evidence="3">
    <location>
        <begin position="21"/>
        <end position="322"/>
    </location>
</feature>
<keyword evidence="6" id="KW-1185">Reference proteome</keyword>
<dbReference type="CDD" id="cd02859">
    <property type="entry name" value="E_set_AMPKbeta_like_N"/>
    <property type="match status" value="1"/>
</dbReference>
<dbReference type="Gene3D" id="2.60.40.10">
    <property type="entry name" value="Immunoglobulins"/>
    <property type="match status" value="1"/>
</dbReference>
<dbReference type="InterPro" id="IPR006828">
    <property type="entry name" value="ASC_dom"/>
</dbReference>
<dbReference type="InterPro" id="IPR013783">
    <property type="entry name" value="Ig-like_fold"/>
</dbReference>
<comment type="caution">
    <text evidence="5">The sequence shown here is derived from an EMBL/GenBank/DDBJ whole genome shotgun (WGS) entry which is preliminary data.</text>
</comment>
<gene>
    <name evidence="5" type="ORF">DCAF_LOCUS21842</name>
</gene>
<dbReference type="InterPro" id="IPR037256">
    <property type="entry name" value="ASC_dom_sf"/>
</dbReference>
<evidence type="ECO:0000313" key="6">
    <source>
        <dbReference type="Proteomes" id="UP001314170"/>
    </source>
</evidence>
<evidence type="ECO:0000256" key="1">
    <source>
        <dbReference type="ARBA" id="ARBA00010926"/>
    </source>
</evidence>
<name>A0AAV1SCN5_9ROSI</name>
<evidence type="ECO:0000256" key="2">
    <source>
        <dbReference type="SAM" id="MobiDB-lite"/>
    </source>
</evidence>
<evidence type="ECO:0000256" key="3">
    <source>
        <dbReference type="SAM" id="SignalP"/>
    </source>
</evidence>
<proteinExistence type="inferred from homology"/>
<protein>
    <recommendedName>
        <fullName evidence="4">Association with the SNF1 complex (ASC) domain-containing protein</fullName>
    </recommendedName>
</protein>
<evidence type="ECO:0000313" key="5">
    <source>
        <dbReference type="EMBL" id="CAK7349131.1"/>
    </source>
</evidence>
<feature type="region of interest" description="Disordered" evidence="2">
    <location>
        <begin position="204"/>
        <end position="260"/>
    </location>
</feature>
<dbReference type="Pfam" id="PF16561">
    <property type="entry name" value="AMPK1_CBM"/>
    <property type="match status" value="1"/>
</dbReference>
<dbReference type="EMBL" id="CAWUPB010001173">
    <property type="protein sequence ID" value="CAK7349131.1"/>
    <property type="molecule type" value="Genomic_DNA"/>
</dbReference>
<feature type="signal peptide" evidence="3">
    <location>
        <begin position="1"/>
        <end position="20"/>
    </location>
</feature>
<dbReference type="PANTHER" id="PTHR46316">
    <property type="entry name" value="SNF1-RELATED PROTEIN KINASE REGULATORY SUBUNIT BETA-1"/>
    <property type="match status" value="1"/>
</dbReference>
<dbReference type="SUPFAM" id="SSF160219">
    <property type="entry name" value="AMPKBI-like"/>
    <property type="match status" value="1"/>
</dbReference>
<dbReference type="SMART" id="SM01010">
    <property type="entry name" value="AMPKBI"/>
    <property type="match status" value="1"/>
</dbReference>
<dbReference type="GO" id="GO:0009507">
    <property type="term" value="C:chloroplast"/>
    <property type="evidence" value="ECO:0007669"/>
    <property type="project" value="UniProtKB-ARBA"/>
</dbReference>
<keyword evidence="3" id="KW-0732">Signal</keyword>
<feature type="compositionally biased region" description="Polar residues" evidence="2">
    <location>
        <begin position="240"/>
        <end position="260"/>
    </location>
</feature>
<sequence length="322" mass="35705">MLITSSIYLALSLFTDMVMGNASGKSDGEGTSSSGVKYGVEEGYEQAHGGVAPVRYHHSQGVYAEAQPMVHSPPHNPGGYLQPPLLFTPQVPMAPLLRSGEITHVPNYTDVVPENPRAVMITWSFEGKQVAVTGSWDNWNRRETLQRIGKDFTIMKTLPAGVYHYRFIVDENFRHVPDLPWECDDSGNAYNILDVQEYVPEALESMSEFESPPSPVSSYNNESLNDTDFGKLPPDIPPQLQVTPLSEQSSAANGYQSQQRPRNSVLNHLYIQNNHGEPVALSSTNRFLQKYVTVVLYKPTRRIKISVHGDSEVEEGVSIGKG</sequence>
<evidence type="ECO:0000259" key="4">
    <source>
        <dbReference type="SMART" id="SM01010"/>
    </source>
</evidence>
<organism evidence="5 6">
    <name type="scientific">Dovyalis caffra</name>
    <dbReference type="NCBI Taxonomy" id="77055"/>
    <lineage>
        <taxon>Eukaryota</taxon>
        <taxon>Viridiplantae</taxon>
        <taxon>Streptophyta</taxon>
        <taxon>Embryophyta</taxon>
        <taxon>Tracheophyta</taxon>
        <taxon>Spermatophyta</taxon>
        <taxon>Magnoliopsida</taxon>
        <taxon>eudicotyledons</taxon>
        <taxon>Gunneridae</taxon>
        <taxon>Pentapetalae</taxon>
        <taxon>rosids</taxon>
        <taxon>fabids</taxon>
        <taxon>Malpighiales</taxon>
        <taxon>Salicaceae</taxon>
        <taxon>Flacourtieae</taxon>
        <taxon>Dovyalis</taxon>
    </lineage>
</organism>
<dbReference type="InterPro" id="IPR032640">
    <property type="entry name" value="AMPK1_CBM"/>
</dbReference>
<feature type="domain" description="Association with the SNF1 complex (ASC)" evidence="4">
    <location>
        <begin position="212"/>
        <end position="300"/>
    </location>
</feature>
<dbReference type="InterPro" id="IPR014756">
    <property type="entry name" value="Ig_E-set"/>
</dbReference>
<dbReference type="Pfam" id="PF04739">
    <property type="entry name" value="AMPKBI"/>
    <property type="match status" value="1"/>
</dbReference>
<comment type="similarity">
    <text evidence="1">Belongs to the 5'-AMP-activated protein kinase beta subunit family.</text>
</comment>
<dbReference type="Proteomes" id="UP001314170">
    <property type="component" value="Unassembled WGS sequence"/>
</dbReference>
<dbReference type="AlphaFoldDB" id="A0AAV1SCN5"/>
<dbReference type="Gene3D" id="6.20.250.60">
    <property type="match status" value="1"/>
</dbReference>
<reference evidence="5 6" key="1">
    <citation type="submission" date="2024-01" db="EMBL/GenBank/DDBJ databases">
        <authorList>
            <person name="Waweru B."/>
        </authorList>
    </citation>
    <scope>NUCLEOTIDE SEQUENCE [LARGE SCALE GENOMIC DNA]</scope>
</reference>
<dbReference type="SUPFAM" id="SSF81296">
    <property type="entry name" value="E set domains"/>
    <property type="match status" value="1"/>
</dbReference>